<dbReference type="RefSeq" id="WP_311424324.1">
    <property type="nucleotide sequence ID" value="NZ_JAVREH010000030.1"/>
</dbReference>
<reference evidence="2" key="1">
    <citation type="submission" date="2023-07" db="EMBL/GenBank/DDBJ databases">
        <title>30 novel species of actinomycetes from the DSMZ collection.</title>
        <authorList>
            <person name="Nouioui I."/>
        </authorList>
    </citation>
    <scope>NUCLEOTIDE SEQUENCE [LARGE SCALE GENOMIC DNA]</scope>
    <source>
        <strain evidence="2">DSM 44399</strain>
    </source>
</reference>
<comment type="caution">
    <text evidence="1">The sequence shown here is derived from an EMBL/GenBank/DDBJ whole genome shotgun (WGS) entry which is preliminary data.</text>
</comment>
<keyword evidence="2" id="KW-1185">Reference proteome</keyword>
<name>A0ABU2JDW2_9ACTN</name>
<dbReference type="InterPro" id="IPR002763">
    <property type="entry name" value="DUF72"/>
</dbReference>
<sequence>MPRPDSALPAVAPEELPTGPGRARIGISGWTYAPWRKDFYPAGLAHHRELAYAAERLSSIEVNGSFYSLQRPTSYHRWAEQTPDDFVFSVKGGRFITHMKKLRDTDSAVANFFGSGVLALEDKLGPVLWQLPPSLPFDADRLDGFLQRLPRSTGEAAYLARGHDERLAERSWTGTLHDRPLRYAVEVRHDTYGADFVELLRQHRVATVVADTAGRWPQLFDVTADFVYVRLHGAQELYVSGYDAPELAVWAERIRLWIGQGLDVYVYFDNDVKVRAPYDAMALAALLG</sequence>
<dbReference type="PANTHER" id="PTHR30348">
    <property type="entry name" value="UNCHARACTERIZED PROTEIN YECE"/>
    <property type="match status" value="1"/>
</dbReference>
<dbReference type="PANTHER" id="PTHR30348:SF4">
    <property type="entry name" value="DUF72 DOMAIN-CONTAINING PROTEIN"/>
    <property type="match status" value="1"/>
</dbReference>
<organism evidence="1 2">
    <name type="scientific">Jatrophihabitans lederbergiae</name>
    <dbReference type="NCBI Taxonomy" id="3075547"/>
    <lineage>
        <taxon>Bacteria</taxon>
        <taxon>Bacillati</taxon>
        <taxon>Actinomycetota</taxon>
        <taxon>Actinomycetes</taxon>
        <taxon>Jatrophihabitantales</taxon>
        <taxon>Jatrophihabitantaceae</taxon>
        <taxon>Jatrophihabitans</taxon>
    </lineage>
</organism>
<dbReference type="Gene3D" id="3.20.20.410">
    <property type="entry name" value="Protein of unknown function UPF0759"/>
    <property type="match status" value="1"/>
</dbReference>
<proteinExistence type="predicted"/>
<evidence type="ECO:0000313" key="2">
    <source>
        <dbReference type="Proteomes" id="UP001183176"/>
    </source>
</evidence>
<gene>
    <name evidence="1" type="ORF">RM423_17460</name>
</gene>
<dbReference type="InterPro" id="IPR036520">
    <property type="entry name" value="UPF0759_sf"/>
</dbReference>
<dbReference type="EMBL" id="JAVREH010000030">
    <property type="protein sequence ID" value="MDT0263177.1"/>
    <property type="molecule type" value="Genomic_DNA"/>
</dbReference>
<dbReference type="Proteomes" id="UP001183176">
    <property type="component" value="Unassembled WGS sequence"/>
</dbReference>
<evidence type="ECO:0000313" key="1">
    <source>
        <dbReference type="EMBL" id="MDT0263177.1"/>
    </source>
</evidence>
<accession>A0ABU2JDW2</accession>
<dbReference type="Pfam" id="PF01904">
    <property type="entry name" value="DUF72"/>
    <property type="match status" value="1"/>
</dbReference>
<dbReference type="SUPFAM" id="SSF117396">
    <property type="entry name" value="TM1631-like"/>
    <property type="match status" value="1"/>
</dbReference>
<protein>
    <submittedName>
        <fullName evidence="1">DUF72 domain-containing protein</fullName>
    </submittedName>
</protein>